<dbReference type="EMBL" id="VUMI01000063">
    <property type="protein sequence ID" value="MSS91371.1"/>
    <property type="molecule type" value="Genomic_DNA"/>
</dbReference>
<dbReference type="Proteomes" id="UP000436047">
    <property type="component" value="Unassembled WGS sequence"/>
</dbReference>
<accession>A0A6N7W7Z2</accession>
<comment type="caution">
    <text evidence="4">The sequence shown here is derived from an EMBL/GenBank/DDBJ whole genome shotgun (WGS) entry which is preliminary data.</text>
</comment>
<proteinExistence type="inferred from homology"/>
<dbReference type="InterPro" id="IPR020287">
    <property type="entry name" value="Tail_sheath_C"/>
</dbReference>
<sequence>MRGAPAINIIFIEKAETAARRGERGIVGLVLKDSTEMKATLFPNSEMPEGLSADNQELIKFALTGYETTPKKVLLYVMDSAGEIADEYAKMLKYFETVTVNWLVFASVKEDSKTADIVEWVKKQRQEKRTVKAVLPSVAADTEGIVNVDSSLFIGEKEYPPGKAAVRVAGLLAGTPITISCAYAPLRDFTDCTRLDRAAMDTAVDAGKFIFLWDGEKVKVCRGVTSLTTVSETKGKSFSKIKIVEAMDMIQDDITITVQDNYIGKYPNTYDNKCLLITAINEYFNELARSGVIQSGICEIDIQVQRKYLEENGVDTQDMSDQQIKEANTGSHVFLRATVSILDAIEDIDLNIYI</sequence>
<name>A0A6N7W7Z2_9FIRM</name>
<dbReference type="Pfam" id="PF17482">
    <property type="entry name" value="Phage_sheath_1C"/>
    <property type="match status" value="1"/>
</dbReference>
<organism evidence="4 5">
    <name type="scientific">Eisenbergiella porci</name>
    <dbReference type="NCBI Taxonomy" id="2652274"/>
    <lineage>
        <taxon>Bacteria</taxon>
        <taxon>Bacillati</taxon>
        <taxon>Bacillota</taxon>
        <taxon>Clostridia</taxon>
        <taxon>Lachnospirales</taxon>
        <taxon>Lachnospiraceae</taxon>
        <taxon>Eisenbergiella</taxon>
    </lineage>
</organism>
<comment type="similarity">
    <text evidence="1">Belongs to the myoviridae tail sheath protein family.</text>
</comment>
<dbReference type="Pfam" id="PF04984">
    <property type="entry name" value="Phage_sheath_1"/>
    <property type="match status" value="1"/>
</dbReference>
<evidence type="ECO:0000313" key="4">
    <source>
        <dbReference type="EMBL" id="MSS91371.1"/>
    </source>
</evidence>
<protein>
    <submittedName>
        <fullName evidence="4">Phage tail protein</fullName>
    </submittedName>
</protein>
<evidence type="ECO:0000259" key="3">
    <source>
        <dbReference type="Pfam" id="PF17482"/>
    </source>
</evidence>
<evidence type="ECO:0000259" key="2">
    <source>
        <dbReference type="Pfam" id="PF04984"/>
    </source>
</evidence>
<gene>
    <name evidence="4" type="ORF">FYJ45_24990</name>
</gene>
<reference evidence="4 5" key="1">
    <citation type="submission" date="2019-08" db="EMBL/GenBank/DDBJ databases">
        <title>In-depth cultivation of the pig gut microbiome towards novel bacterial diversity and tailored functional studies.</title>
        <authorList>
            <person name="Wylensek D."/>
            <person name="Hitch T.C.A."/>
            <person name="Clavel T."/>
        </authorList>
    </citation>
    <scope>NUCLEOTIDE SEQUENCE [LARGE SCALE GENOMIC DNA]</scope>
    <source>
        <strain evidence="4 5">WCA-389-WT-23B</strain>
    </source>
</reference>
<dbReference type="AlphaFoldDB" id="A0A6N7W7Z2"/>
<dbReference type="InterPro" id="IPR035089">
    <property type="entry name" value="Phage_sheath_subtilisin"/>
</dbReference>
<dbReference type="Gene3D" id="3.30.1370.220">
    <property type="match status" value="1"/>
</dbReference>
<feature type="domain" description="Tail sheath protein C-terminal" evidence="3">
    <location>
        <begin position="233"/>
        <end position="354"/>
    </location>
</feature>
<dbReference type="Gene3D" id="3.40.50.11790">
    <property type="match status" value="1"/>
</dbReference>
<feature type="domain" description="Tail sheath protein subtilisin-like" evidence="2">
    <location>
        <begin position="86"/>
        <end position="226"/>
    </location>
</feature>
<evidence type="ECO:0000313" key="5">
    <source>
        <dbReference type="Proteomes" id="UP000436047"/>
    </source>
</evidence>
<keyword evidence="5" id="KW-1185">Reference proteome</keyword>
<evidence type="ECO:0000256" key="1">
    <source>
        <dbReference type="ARBA" id="ARBA00008005"/>
    </source>
</evidence>